<dbReference type="OrthoDB" id="1262810at2759"/>
<evidence type="ECO:0000313" key="2">
    <source>
        <dbReference type="Proteomes" id="UP000554482"/>
    </source>
</evidence>
<reference evidence="1 2" key="1">
    <citation type="submission" date="2020-06" db="EMBL/GenBank/DDBJ databases">
        <title>Transcriptomic and genomic resources for Thalictrum thalictroides and T. hernandezii: Facilitating candidate gene discovery in an emerging model plant lineage.</title>
        <authorList>
            <person name="Arias T."/>
            <person name="Riano-Pachon D.M."/>
            <person name="Di Stilio V.S."/>
        </authorList>
    </citation>
    <scope>NUCLEOTIDE SEQUENCE [LARGE SCALE GENOMIC DNA]</scope>
    <source>
        <strain evidence="2">cv. WT478/WT964</strain>
        <tissue evidence="1">Leaves</tissue>
    </source>
</reference>
<dbReference type="AlphaFoldDB" id="A0A7J6UTY5"/>
<protein>
    <submittedName>
        <fullName evidence="1">Uncharacterized protein</fullName>
    </submittedName>
</protein>
<sequence>MALRLRARSSFYIFQNILKAESVYSQRSIFPSISDNPNLATSQSLRNYATATGSKETKQTKLKPLPAGEEKELKETLQDIIGQGK</sequence>
<keyword evidence="2" id="KW-1185">Reference proteome</keyword>
<dbReference type="Proteomes" id="UP000554482">
    <property type="component" value="Unassembled WGS sequence"/>
</dbReference>
<dbReference type="EMBL" id="JABWDY010043775">
    <property type="protein sequence ID" value="KAF5175625.1"/>
    <property type="molecule type" value="Genomic_DNA"/>
</dbReference>
<accession>A0A7J6UTY5</accession>
<proteinExistence type="predicted"/>
<comment type="caution">
    <text evidence="1">The sequence shown here is derived from an EMBL/GenBank/DDBJ whole genome shotgun (WGS) entry which is preliminary data.</text>
</comment>
<gene>
    <name evidence="1" type="ORF">FRX31_034787</name>
</gene>
<evidence type="ECO:0000313" key="1">
    <source>
        <dbReference type="EMBL" id="KAF5175625.1"/>
    </source>
</evidence>
<name>A0A7J6UTY5_THATH</name>
<organism evidence="1 2">
    <name type="scientific">Thalictrum thalictroides</name>
    <name type="common">Rue-anemone</name>
    <name type="synonym">Anemone thalictroides</name>
    <dbReference type="NCBI Taxonomy" id="46969"/>
    <lineage>
        <taxon>Eukaryota</taxon>
        <taxon>Viridiplantae</taxon>
        <taxon>Streptophyta</taxon>
        <taxon>Embryophyta</taxon>
        <taxon>Tracheophyta</taxon>
        <taxon>Spermatophyta</taxon>
        <taxon>Magnoliopsida</taxon>
        <taxon>Ranunculales</taxon>
        <taxon>Ranunculaceae</taxon>
        <taxon>Thalictroideae</taxon>
        <taxon>Thalictrum</taxon>
    </lineage>
</organism>